<keyword evidence="5" id="KW-1185">Reference proteome</keyword>
<evidence type="ECO:0000256" key="1">
    <source>
        <dbReference type="SAM" id="Coils"/>
    </source>
</evidence>
<dbReference type="Pfam" id="PF20411">
    <property type="entry name" value="DUF6697"/>
    <property type="match status" value="1"/>
</dbReference>
<dbReference type="InterPro" id="IPR046520">
    <property type="entry name" value="DUF6697"/>
</dbReference>
<feature type="region of interest" description="Disordered" evidence="2">
    <location>
        <begin position="224"/>
        <end position="266"/>
    </location>
</feature>
<organism evidence="4 5">
    <name type="scientific">Galerina marginata (strain CBS 339.88)</name>
    <dbReference type="NCBI Taxonomy" id="685588"/>
    <lineage>
        <taxon>Eukaryota</taxon>
        <taxon>Fungi</taxon>
        <taxon>Dikarya</taxon>
        <taxon>Basidiomycota</taxon>
        <taxon>Agaricomycotina</taxon>
        <taxon>Agaricomycetes</taxon>
        <taxon>Agaricomycetidae</taxon>
        <taxon>Agaricales</taxon>
        <taxon>Agaricineae</taxon>
        <taxon>Strophariaceae</taxon>
        <taxon>Galerina</taxon>
    </lineage>
</organism>
<dbReference type="Proteomes" id="UP000027222">
    <property type="component" value="Unassembled WGS sequence"/>
</dbReference>
<protein>
    <recommendedName>
        <fullName evidence="3">DUF6697 domain-containing protein</fullName>
    </recommendedName>
</protein>
<evidence type="ECO:0000313" key="4">
    <source>
        <dbReference type="EMBL" id="KDR85968.1"/>
    </source>
</evidence>
<feature type="compositionally biased region" description="Low complexity" evidence="2">
    <location>
        <begin position="244"/>
        <end position="253"/>
    </location>
</feature>
<feature type="coiled-coil region" evidence="1">
    <location>
        <begin position="25"/>
        <end position="73"/>
    </location>
</feature>
<keyword evidence="1" id="KW-0175">Coiled coil</keyword>
<dbReference type="AlphaFoldDB" id="A0A067U3I6"/>
<evidence type="ECO:0000259" key="3">
    <source>
        <dbReference type="Pfam" id="PF20411"/>
    </source>
</evidence>
<sequence>MPITAGTTKSLDVKHHVDDEYSSILAKISAELAQSRQENARLKAAQDTLEREISDLKDEIKDKDTELRETQAALGQLVVLSKRQQGQSNAVAGPSRRPQPSPPLTRARSPSLELVETPEPPRKKQKQIEAYVTPPATAKVRNRAFVSVPARNSSGPLKPKAESSSQPQTSSTILKPVSKAVVYISGSSSTSSAALKNADRTLPHSSFPTTEVVKSSPSKIKLDKTTIQSKKVKAKRASENEDASSSTKYSASSEFPSPIEDKPKPTVKVKTKDVCILPDATVRQYLQSAKTLKITPPPLDLQVPRMFLRLAYGGSDQHFVQYIHSDMNPSGPVQRRIVFPMLDMNPAMPSRPGEPGLVFASRHEILENPPWTLFCKPSPSPAVWLYLGEYESALCGKMTAEQFKSQTLVVKKEWAKLILKMKAFDVYVSMRARIALRVASTLPAEDKETEEDLIKAEMQAVKNKKGLPVTEEDVITALSKGDEGIDIIRMTCVKYDHDFADDMKAKFANYDTLLAANAAASKRKKEEKEKDEAIAIPKKRGRKPKPKAQAQPQEVESEIDSNILPSDSDEEYVIRTGDDSAGLPTKASGSTTVALRPRQAGRKSVSVTDYFEQCFGGALTDDEED</sequence>
<dbReference type="HOGENOM" id="CLU_437445_0_0_1"/>
<dbReference type="EMBL" id="KL142367">
    <property type="protein sequence ID" value="KDR85968.1"/>
    <property type="molecule type" value="Genomic_DNA"/>
</dbReference>
<dbReference type="STRING" id="685588.A0A067U3I6"/>
<proteinExistence type="predicted"/>
<accession>A0A067U3I6</accession>
<evidence type="ECO:0000256" key="2">
    <source>
        <dbReference type="SAM" id="MobiDB-lite"/>
    </source>
</evidence>
<evidence type="ECO:0000313" key="5">
    <source>
        <dbReference type="Proteomes" id="UP000027222"/>
    </source>
</evidence>
<feature type="region of interest" description="Disordered" evidence="2">
    <location>
        <begin position="519"/>
        <end position="602"/>
    </location>
</feature>
<feature type="region of interest" description="Disordered" evidence="2">
    <location>
        <begin position="81"/>
        <end position="177"/>
    </location>
</feature>
<feature type="compositionally biased region" description="Basic residues" evidence="2">
    <location>
        <begin position="537"/>
        <end position="546"/>
    </location>
</feature>
<reference evidence="5" key="1">
    <citation type="journal article" date="2014" name="Proc. Natl. Acad. Sci. U.S.A.">
        <title>Extensive sampling of basidiomycete genomes demonstrates inadequacy of the white-rot/brown-rot paradigm for wood decay fungi.</title>
        <authorList>
            <person name="Riley R."/>
            <person name="Salamov A.A."/>
            <person name="Brown D.W."/>
            <person name="Nagy L.G."/>
            <person name="Floudas D."/>
            <person name="Held B.W."/>
            <person name="Levasseur A."/>
            <person name="Lombard V."/>
            <person name="Morin E."/>
            <person name="Otillar R."/>
            <person name="Lindquist E.A."/>
            <person name="Sun H."/>
            <person name="LaButti K.M."/>
            <person name="Schmutz J."/>
            <person name="Jabbour D."/>
            <person name="Luo H."/>
            <person name="Baker S.E."/>
            <person name="Pisabarro A.G."/>
            <person name="Walton J.D."/>
            <person name="Blanchette R.A."/>
            <person name="Henrissat B."/>
            <person name="Martin F."/>
            <person name="Cullen D."/>
            <person name="Hibbett D.S."/>
            <person name="Grigoriev I.V."/>
        </authorList>
    </citation>
    <scope>NUCLEOTIDE SEQUENCE [LARGE SCALE GENOMIC DNA]</scope>
    <source>
        <strain evidence="5">CBS 339.88</strain>
    </source>
</reference>
<gene>
    <name evidence="4" type="ORF">GALMADRAFT_235162</name>
</gene>
<name>A0A067U3I6_GALM3</name>
<dbReference type="OrthoDB" id="3265858at2759"/>
<feature type="compositionally biased region" description="Polar residues" evidence="2">
    <location>
        <begin position="162"/>
        <end position="173"/>
    </location>
</feature>
<feature type="domain" description="DUF6697" evidence="3">
    <location>
        <begin position="303"/>
        <end position="505"/>
    </location>
</feature>
<feature type="compositionally biased region" description="Basic and acidic residues" evidence="2">
    <location>
        <begin position="524"/>
        <end position="533"/>
    </location>
</feature>